<dbReference type="EMBL" id="CM056741">
    <property type="protein sequence ID" value="KAJ8688192.1"/>
    <property type="molecule type" value="Genomic_DNA"/>
</dbReference>
<sequence length="533" mass="58049">MKEVVYGTDLEILADIARHVASPEYRAELADLGVVAAFNPAPPAVAVLPDNAAALPAGSNLARSGQALVPAVQPGTVRQPSAPAGQHALPQIPLRREFSAPARRPEVENPFRVVPTQNPPSTGQGLTAPSRAEAQSSVAPLQQRATSEQQLSSLPPVDLPLDLREPDPRDPRTRNPSLRHSLPDAHLPQLPCTPGSLASASSTPSFPPVISGHPRELPSPSFQISDGKKHSIEEYRRRQSVIDAAHTVLPKKTHLTRLRAPPRRNPQIPENLEVSAPFRFREIPIAEATTSDSSLVSAGLEALDLAHTRDRSPSATRHRPCRRARSVGPIPHSKPASRSISLPSVADRVARNRELVRTAHRASVDEDTLRKLRARSSSSIEHVRDRLAHEAKLARAKKTKPSGNPFLTPSLRARLRATHGRNSRSRTREPDTTTRNSGTGTARTAPNPRTKPSRPAIPTVTHSSSTLARVSPTRPVEPANPSYLKVSQLDLSIQTNASFINQKIQTDPSFSEYLHTQKEAEEFERLWNVGVPE</sequence>
<evidence type="ECO:0000313" key="2">
    <source>
        <dbReference type="Proteomes" id="UP001239111"/>
    </source>
</evidence>
<reference evidence="1" key="1">
    <citation type="submission" date="2023-04" db="EMBL/GenBank/DDBJ databases">
        <title>A chromosome-level genome assembly of the parasitoid wasp Eretmocerus hayati.</title>
        <authorList>
            <person name="Zhong Y."/>
            <person name="Liu S."/>
            <person name="Liu Y."/>
        </authorList>
    </citation>
    <scope>NUCLEOTIDE SEQUENCE</scope>
    <source>
        <strain evidence="1">ZJU_SS_LIU_2023</strain>
    </source>
</reference>
<accession>A0ACC2PXJ4</accession>
<keyword evidence="2" id="KW-1185">Reference proteome</keyword>
<comment type="caution">
    <text evidence="1">The sequence shown here is derived from an EMBL/GenBank/DDBJ whole genome shotgun (WGS) entry which is preliminary data.</text>
</comment>
<dbReference type="Proteomes" id="UP001239111">
    <property type="component" value="Chromosome 1"/>
</dbReference>
<organism evidence="1 2">
    <name type="scientific">Eretmocerus hayati</name>
    <dbReference type="NCBI Taxonomy" id="131215"/>
    <lineage>
        <taxon>Eukaryota</taxon>
        <taxon>Metazoa</taxon>
        <taxon>Ecdysozoa</taxon>
        <taxon>Arthropoda</taxon>
        <taxon>Hexapoda</taxon>
        <taxon>Insecta</taxon>
        <taxon>Pterygota</taxon>
        <taxon>Neoptera</taxon>
        <taxon>Endopterygota</taxon>
        <taxon>Hymenoptera</taxon>
        <taxon>Apocrita</taxon>
        <taxon>Proctotrupomorpha</taxon>
        <taxon>Chalcidoidea</taxon>
        <taxon>Aphelinidae</taxon>
        <taxon>Aphelininae</taxon>
        <taxon>Eretmocerus</taxon>
    </lineage>
</organism>
<evidence type="ECO:0000313" key="1">
    <source>
        <dbReference type="EMBL" id="KAJ8688192.1"/>
    </source>
</evidence>
<gene>
    <name evidence="1" type="ORF">QAD02_023987</name>
</gene>
<name>A0ACC2PXJ4_9HYME</name>
<protein>
    <submittedName>
        <fullName evidence="1">Uncharacterized protein</fullName>
    </submittedName>
</protein>
<proteinExistence type="predicted"/>